<dbReference type="Proteomes" id="UP000823941">
    <property type="component" value="Chromosome 16"/>
</dbReference>
<proteinExistence type="predicted"/>
<evidence type="ECO:0000256" key="1">
    <source>
        <dbReference type="SAM" id="MobiDB-lite"/>
    </source>
</evidence>
<feature type="chain" id="PRO_5045160086" evidence="2">
    <location>
        <begin position="24"/>
        <end position="165"/>
    </location>
</feature>
<sequence>MVQCSSSLSVAVLCFSIVNGVLSKSQPLVEVDDSLHKAKIQMEDYELDHGSPSKYWDISNTQEPEKDSRAEEKALSKVFRTENFLRKQGPAAPIEESSDVIEGNHHDDDKDIGERDDFEVRRRRTSHFLRSRLNERRTQLETVRRTKLNSQSKINHLEHVNRIQY</sequence>
<keyword evidence="4" id="KW-1185">Reference proteome</keyword>
<evidence type="ECO:0000313" key="4">
    <source>
        <dbReference type="Proteomes" id="UP000823941"/>
    </source>
</evidence>
<feature type="compositionally biased region" description="Basic and acidic residues" evidence="1">
    <location>
        <begin position="102"/>
        <end position="116"/>
    </location>
</feature>
<feature type="region of interest" description="Disordered" evidence="1">
    <location>
        <begin position="88"/>
        <end position="116"/>
    </location>
</feature>
<reference evidence="3 4" key="1">
    <citation type="submission" date="2021-06" db="EMBL/GenBank/DDBJ databases">
        <title>A haploid diamondback moth (Plutella xylostella L.) genome assembly resolves 31 chromosomes and identifies a diamide resistance mutation.</title>
        <authorList>
            <person name="Ward C.M."/>
            <person name="Perry K.D."/>
            <person name="Baker G."/>
            <person name="Powis K."/>
            <person name="Heckel D.G."/>
            <person name="Baxter S.W."/>
        </authorList>
    </citation>
    <scope>NUCLEOTIDE SEQUENCE [LARGE SCALE GENOMIC DNA]</scope>
    <source>
        <strain evidence="3 4">LV</strain>
        <tissue evidence="3">Single pupa</tissue>
    </source>
</reference>
<feature type="signal peptide" evidence="2">
    <location>
        <begin position="1"/>
        <end position="23"/>
    </location>
</feature>
<evidence type="ECO:0000313" key="3">
    <source>
        <dbReference type="EMBL" id="KAG7303465.1"/>
    </source>
</evidence>
<dbReference type="EMBL" id="JAHIBW010000016">
    <property type="protein sequence ID" value="KAG7303465.1"/>
    <property type="molecule type" value="Genomic_DNA"/>
</dbReference>
<keyword evidence="2" id="KW-0732">Signal</keyword>
<organism evidence="3 4">
    <name type="scientific">Plutella xylostella</name>
    <name type="common">Diamondback moth</name>
    <name type="synonym">Plutella maculipennis</name>
    <dbReference type="NCBI Taxonomy" id="51655"/>
    <lineage>
        <taxon>Eukaryota</taxon>
        <taxon>Metazoa</taxon>
        <taxon>Ecdysozoa</taxon>
        <taxon>Arthropoda</taxon>
        <taxon>Hexapoda</taxon>
        <taxon>Insecta</taxon>
        <taxon>Pterygota</taxon>
        <taxon>Neoptera</taxon>
        <taxon>Endopterygota</taxon>
        <taxon>Lepidoptera</taxon>
        <taxon>Glossata</taxon>
        <taxon>Ditrysia</taxon>
        <taxon>Yponomeutoidea</taxon>
        <taxon>Plutellidae</taxon>
        <taxon>Plutella</taxon>
    </lineage>
</organism>
<comment type="caution">
    <text evidence="3">The sequence shown here is derived from an EMBL/GenBank/DDBJ whole genome shotgun (WGS) entry which is preliminary data.</text>
</comment>
<gene>
    <name evidence="3" type="ORF">JYU34_011985</name>
</gene>
<name>A0ABQ7QFB7_PLUXY</name>
<evidence type="ECO:0000256" key="2">
    <source>
        <dbReference type="SAM" id="SignalP"/>
    </source>
</evidence>
<accession>A0ABQ7QFB7</accession>
<protein>
    <submittedName>
        <fullName evidence="3">Uncharacterized protein</fullName>
    </submittedName>
</protein>